<keyword evidence="8 11" id="KW-0406">Ion transport</keyword>
<dbReference type="PANTHER" id="PTHR43627:SF1">
    <property type="entry name" value="COBALT TRANSPORT PROTEIN CBIM"/>
    <property type="match status" value="1"/>
</dbReference>
<name>A0ABR4XMS6_9PORP</name>
<proteinExistence type="inferred from homology"/>
<dbReference type="InterPro" id="IPR002751">
    <property type="entry name" value="CbiM/NikMN"/>
</dbReference>
<keyword evidence="6 11" id="KW-0812">Transmembrane</keyword>
<dbReference type="InterPro" id="IPR018024">
    <property type="entry name" value="CbiM"/>
</dbReference>
<dbReference type="EMBL" id="JQZV01000006">
    <property type="protein sequence ID" value="KGN92931.1"/>
    <property type="molecule type" value="Genomic_DNA"/>
</dbReference>
<comment type="pathway">
    <text evidence="11">Cofactor biosynthesis; adenosylcobalamin biosynthesis.</text>
</comment>
<evidence type="ECO:0000313" key="13">
    <source>
        <dbReference type="Proteomes" id="UP000030101"/>
    </source>
</evidence>
<keyword evidence="13" id="KW-1185">Reference proteome</keyword>
<feature type="signal peptide" evidence="11">
    <location>
        <begin position="1"/>
        <end position="20"/>
    </location>
</feature>
<keyword evidence="10 11" id="KW-0170">Cobalt</keyword>
<evidence type="ECO:0000256" key="5">
    <source>
        <dbReference type="ARBA" id="ARBA00022573"/>
    </source>
</evidence>
<dbReference type="PANTHER" id="PTHR43627">
    <property type="match status" value="1"/>
</dbReference>
<comment type="function">
    <text evidence="11">Part of the energy-coupling factor (ECF) transporter complex CbiMNOQ involved in cobalt import.</text>
</comment>
<dbReference type="Pfam" id="PF01891">
    <property type="entry name" value="CbiM"/>
    <property type="match status" value="1"/>
</dbReference>
<evidence type="ECO:0000313" key="12">
    <source>
        <dbReference type="EMBL" id="KGN92931.1"/>
    </source>
</evidence>
<organism evidence="12 13">
    <name type="scientific">Porphyromonas canoris</name>
    <dbReference type="NCBI Taxonomy" id="36875"/>
    <lineage>
        <taxon>Bacteria</taxon>
        <taxon>Pseudomonadati</taxon>
        <taxon>Bacteroidota</taxon>
        <taxon>Bacteroidia</taxon>
        <taxon>Bacteroidales</taxon>
        <taxon>Porphyromonadaceae</taxon>
        <taxon>Porphyromonas</taxon>
    </lineage>
</organism>
<keyword evidence="3 11" id="KW-0813">Transport</keyword>
<feature type="chain" id="PRO_5044943551" description="Cobalt transport protein CbiM" evidence="11">
    <location>
        <begin position="21"/>
        <end position="243"/>
    </location>
</feature>
<feature type="transmembrane region" description="Helical" evidence="11">
    <location>
        <begin position="196"/>
        <end position="224"/>
    </location>
</feature>
<dbReference type="HAMAP" id="MF_01462">
    <property type="entry name" value="CbiM"/>
    <property type="match status" value="1"/>
</dbReference>
<feature type="transmembrane region" description="Helical" evidence="11">
    <location>
        <begin position="159"/>
        <end position="184"/>
    </location>
</feature>
<evidence type="ECO:0000256" key="9">
    <source>
        <dbReference type="ARBA" id="ARBA00023136"/>
    </source>
</evidence>
<comment type="caution">
    <text evidence="12">The sequence shown here is derived from an EMBL/GenBank/DDBJ whole genome shotgun (WGS) entry which is preliminary data.</text>
</comment>
<gene>
    <name evidence="11" type="primary">cbiM</name>
    <name evidence="12" type="ORF">HQ43_03405</name>
</gene>
<feature type="transmembrane region" description="Helical" evidence="11">
    <location>
        <begin position="30"/>
        <end position="51"/>
    </location>
</feature>
<reference evidence="12 13" key="1">
    <citation type="submission" date="2014-08" db="EMBL/GenBank/DDBJ databases">
        <title>Porphyromonas canoris strain:OH2762 Genome sequencing.</title>
        <authorList>
            <person name="Wallis C."/>
            <person name="Deusch O."/>
            <person name="O'Flynn C."/>
            <person name="Davis I."/>
            <person name="Jospin G."/>
            <person name="Darling A.E."/>
            <person name="Coil D.A."/>
            <person name="Alexiev A."/>
            <person name="Horsfall A."/>
            <person name="Kirkwood N."/>
            <person name="Harris S."/>
            <person name="Eisen J.A."/>
        </authorList>
    </citation>
    <scope>NUCLEOTIDE SEQUENCE [LARGE SCALE GENOMIC DNA]</scope>
    <source>
        <strain evidence="13">COT-108 OH2762</strain>
    </source>
</reference>
<comment type="similarity">
    <text evidence="11">Belongs to the CbiM family.</text>
</comment>
<dbReference type="NCBIfam" id="NF006184">
    <property type="entry name" value="PRK08319.1"/>
    <property type="match status" value="1"/>
</dbReference>
<keyword evidence="7 11" id="KW-1133">Transmembrane helix</keyword>
<sequence precursor="true">MNKLFYALLLAVLFATPAHAMHIMEGYMPLNWCAIWYVLSLPFVVWSFIYIRKRVAQDPKAKLTLALSGAFVFILSALKLPSVNGSSSHLTGTTLGTVLVGPQAIPLVSVIVLLFQTLLLAHGGLSTLGANVFSLGIVGPFVAYGVYKGVKKIGLSDSVGIVLATFIGSMSTYVTTSFQLALFLPESATGVFGAAMKFLGIFAVTQVPLAIVESVITLFVYRILVRQGVSTYFTSKAVSHEKA</sequence>
<evidence type="ECO:0000256" key="7">
    <source>
        <dbReference type="ARBA" id="ARBA00022989"/>
    </source>
</evidence>
<protein>
    <recommendedName>
        <fullName evidence="11">Cobalt transport protein CbiM</fullName>
    </recommendedName>
    <alternativeName>
        <fullName evidence="11">Energy-coupling factor transporter probable substrate-capture protein CbiM</fullName>
        <shortName evidence="11">ECF transporter S component CbiM</shortName>
    </alternativeName>
</protein>
<evidence type="ECO:0000256" key="2">
    <source>
        <dbReference type="ARBA" id="ARBA00022426"/>
    </source>
</evidence>
<keyword evidence="11" id="KW-0732">Signal</keyword>
<dbReference type="Gene3D" id="1.10.1760.20">
    <property type="match status" value="1"/>
</dbReference>
<comment type="subcellular location">
    <subcellularLocation>
        <location evidence="1 11">Cell membrane</location>
        <topology evidence="1 11">Multi-pass membrane protein</topology>
    </subcellularLocation>
</comment>
<evidence type="ECO:0000256" key="8">
    <source>
        <dbReference type="ARBA" id="ARBA00023065"/>
    </source>
</evidence>
<evidence type="ECO:0000256" key="11">
    <source>
        <dbReference type="HAMAP-Rule" id="MF_01462"/>
    </source>
</evidence>
<dbReference type="Proteomes" id="UP000030101">
    <property type="component" value="Unassembled WGS sequence"/>
</dbReference>
<evidence type="ECO:0000256" key="1">
    <source>
        <dbReference type="ARBA" id="ARBA00004651"/>
    </source>
</evidence>
<evidence type="ECO:0000256" key="3">
    <source>
        <dbReference type="ARBA" id="ARBA00022448"/>
    </source>
</evidence>
<evidence type="ECO:0000256" key="10">
    <source>
        <dbReference type="ARBA" id="ARBA00023285"/>
    </source>
</evidence>
<evidence type="ECO:0000256" key="6">
    <source>
        <dbReference type="ARBA" id="ARBA00022692"/>
    </source>
</evidence>
<feature type="transmembrane region" description="Helical" evidence="11">
    <location>
        <begin position="63"/>
        <end position="80"/>
    </location>
</feature>
<evidence type="ECO:0000256" key="4">
    <source>
        <dbReference type="ARBA" id="ARBA00022475"/>
    </source>
</evidence>
<comment type="subunit">
    <text evidence="11">Forms an energy-coupling factor (ECF) transporter complex composed of an ATP-binding protein (A component, CbiO), a transmembrane protein (T component, CbiQ) and 2 possible substrate-capture proteins (S components, CbiM and CbiN) of unknown stoichimetry.</text>
</comment>
<keyword evidence="9 11" id="KW-0472">Membrane</keyword>
<keyword evidence="4 11" id="KW-1003">Cell membrane</keyword>
<feature type="transmembrane region" description="Helical" evidence="11">
    <location>
        <begin position="128"/>
        <end position="147"/>
    </location>
</feature>
<dbReference type="RefSeq" id="WP_036789610.1">
    <property type="nucleotide sequence ID" value="NZ_JQZV01000006.1"/>
</dbReference>
<keyword evidence="5 11" id="KW-0169">Cobalamin biosynthesis</keyword>
<keyword evidence="2 11" id="KW-0171">Cobalt transport</keyword>
<dbReference type="NCBIfam" id="TIGR00123">
    <property type="entry name" value="cbiM"/>
    <property type="match status" value="1"/>
</dbReference>
<accession>A0ABR4XMS6</accession>